<dbReference type="AlphaFoldDB" id="A0A917W393"/>
<reference evidence="2" key="2">
    <citation type="submission" date="2020-09" db="EMBL/GenBank/DDBJ databases">
        <authorList>
            <person name="Sun Q."/>
            <person name="Ohkuma M."/>
        </authorList>
    </citation>
    <scope>NUCLEOTIDE SEQUENCE</scope>
    <source>
        <strain evidence="2">JCM 15325</strain>
    </source>
</reference>
<accession>A0A917W393</accession>
<organism evidence="2 3">
    <name type="scientific">Sporolactobacillus putidus</name>
    <dbReference type="NCBI Taxonomy" id="492735"/>
    <lineage>
        <taxon>Bacteria</taxon>
        <taxon>Bacillati</taxon>
        <taxon>Bacillota</taxon>
        <taxon>Bacilli</taxon>
        <taxon>Bacillales</taxon>
        <taxon>Sporolactobacillaceae</taxon>
        <taxon>Sporolactobacillus</taxon>
    </lineage>
</organism>
<name>A0A917W393_9BACL</name>
<evidence type="ECO:0000313" key="3">
    <source>
        <dbReference type="Proteomes" id="UP000654670"/>
    </source>
</evidence>
<evidence type="ECO:0000313" key="2">
    <source>
        <dbReference type="EMBL" id="GGL63294.1"/>
    </source>
</evidence>
<protein>
    <submittedName>
        <fullName evidence="2">Uncharacterized protein</fullName>
    </submittedName>
</protein>
<gene>
    <name evidence="2" type="ORF">GCM10007968_29030</name>
</gene>
<reference evidence="2" key="1">
    <citation type="journal article" date="2014" name="Int. J. Syst. Evol. Microbiol.">
        <title>Complete genome sequence of Corynebacterium casei LMG S-19264T (=DSM 44701T), isolated from a smear-ripened cheese.</title>
        <authorList>
            <consortium name="US DOE Joint Genome Institute (JGI-PGF)"/>
            <person name="Walter F."/>
            <person name="Albersmeier A."/>
            <person name="Kalinowski J."/>
            <person name="Ruckert C."/>
        </authorList>
    </citation>
    <scope>NUCLEOTIDE SEQUENCE</scope>
    <source>
        <strain evidence="2">JCM 15325</strain>
    </source>
</reference>
<comment type="caution">
    <text evidence="2">The sequence shown here is derived from an EMBL/GenBank/DDBJ whole genome shotgun (WGS) entry which is preliminary data.</text>
</comment>
<dbReference type="EMBL" id="BMOK01000016">
    <property type="protein sequence ID" value="GGL63294.1"/>
    <property type="molecule type" value="Genomic_DNA"/>
</dbReference>
<sequence length="57" mass="6844">MTKSKDEKAQPGTLAWQKQKIREEYVCPILEKENQSMRTRRGSKQNLFNKRTVRTEF</sequence>
<evidence type="ECO:0000256" key="1">
    <source>
        <dbReference type="SAM" id="MobiDB-lite"/>
    </source>
</evidence>
<keyword evidence="3" id="KW-1185">Reference proteome</keyword>
<dbReference type="RefSeq" id="WP_157800384.1">
    <property type="nucleotide sequence ID" value="NZ_BMOK01000016.1"/>
</dbReference>
<proteinExistence type="predicted"/>
<feature type="region of interest" description="Disordered" evidence="1">
    <location>
        <begin position="36"/>
        <end position="57"/>
    </location>
</feature>
<dbReference type="Proteomes" id="UP000654670">
    <property type="component" value="Unassembled WGS sequence"/>
</dbReference>